<organism evidence="2 3">
    <name type="scientific">Nocardia macrotermitis</name>
    <dbReference type="NCBI Taxonomy" id="2585198"/>
    <lineage>
        <taxon>Bacteria</taxon>
        <taxon>Bacillati</taxon>
        <taxon>Actinomycetota</taxon>
        <taxon>Actinomycetes</taxon>
        <taxon>Mycobacteriales</taxon>
        <taxon>Nocardiaceae</taxon>
        <taxon>Nocardia</taxon>
    </lineage>
</organism>
<dbReference type="InterPro" id="IPR015020">
    <property type="entry name" value="Rv2525c-like_Glyco_Hydro-like"/>
</dbReference>
<proteinExistence type="predicted"/>
<dbReference type="SUPFAM" id="SSF51445">
    <property type="entry name" value="(Trans)glycosidases"/>
    <property type="match status" value="1"/>
</dbReference>
<evidence type="ECO:0000259" key="1">
    <source>
        <dbReference type="Pfam" id="PF08924"/>
    </source>
</evidence>
<feature type="domain" description="Rv2525c-like glycoside hydrolase-like" evidence="1">
    <location>
        <begin position="16"/>
        <end position="160"/>
    </location>
</feature>
<dbReference type="Proteomes" id="UP000438448">
    <property type="component" value="Unassembled WGS sequence"/>
</dbReference>
<dbReference type="InterPro" id="IPR017853">
    <property type="entry name" value="GH"/>
</dbReference>
<reference evidence="2 3" key="1">
    <citation type="submission" date="2019-10" db="EMBL/GenBank/DDBJ databases">
        <title>Nocardia macrotermitis sp. nov. and Nocardia aurantia sp. nov., isolated from the gut of fungus growing-termite Macrotermes natalensis.</title>
        <authorList>
            <person name="Benndorf R."/>
            <person name="Schwitalla J."/>
            <person name="Martin K."/>
            <person name="De Beer W."/>
            <person name="Kaster A.-K."/>
            <person name="Vollmers J."/>
            <person name="Poulsen M."/>
            <person name="Beemelmanns C."/>
        </authorList>
    </citation>
    <scope>NUCLEOTIDE SEQUENCE [LARGE SCALE GENOMIC DNA]</scope>
    <source>
        <strain evidence="2 3">RB20</strain>
    </source>
</reference>
<dbReference type="OrthoDB" id="4369457at2"/>
<dbReference type="Pfam" id="PF08924">
    <property type="entry name" value="Rv2525c_GlyHyd-like"/>
    <property type="match status" value="1"/>
</dbReference>
<dbReference type="AlphaFoldDB" id="A0A7K0D0H1"/>
<dbReference type="Gene3D" id="3.20.20.80">
    <property type="entry name" value="Glycosidases"/>
    <property type="match status" value="1"/>
</dbReference>
<name>A0A7K0D0H1_9NOCA</name>
<comment type="caution">
    <text evidence="2">The sequence shown here is derived from an EMBL/GenBank/DDBJ whole genome shotgun (WGS) entry which is preliminary data.</text>
</comment>
<accession>A0A7K0D0H1</accession>
<protein>
    <recommendedName>
        <fullName evidence="1">Rv2525c-like glycoside hydrolase-like domain-containing protein</fullName>
    </recommendedName>
</protein>
<gene>
    <name evidence="2" type="ORF">NRB20_22460</name>
</gene>
<dbReference type="RefSeq" id="WP_153409989.1">
    <property type="nucleotide sequence ID" value="NZ_WEGK01000004.1"/>
</dbReference>
<evidence type="ECO:0000313" key="3">
    <source>
        <dbReference type="Proteomes" id="UP000438448"/>
    </source>
</evidence>
<evidence type="ECO:0000313" key="2">
    <source>
        <dbReference type="EMBL" id="MQY19161.1"/>
    </source>
</evidence>
<keyword evidence="3" id="KW-1185">Reference proteome</keyword>
<dbReference type="EMBL" id="WEGK01000004">
    <property type="protein sequence ID" value="MQY19161.1"/>
    <property type="molecule type" value="Genomic_DNA"/>
</dbReference>
<sequence>MANGLDYAGGIPGGAAIAAAGYRFVCRYLTPGGPGLPGKLLTPGEADDLRANGIDIVANWETTADAMLNGYDAGRADAAAALRQALACGGSADRPIYFSADFDATPEQQAPINAYLQGAATVLGTKNVGIYGGYWTVSRALDAGVAAWAWQTQAWSGGNQDPRINILQNVSLGYAHVNGVECDIDQSLTADFGQWSLGGDMQLSDTITDAYGNQVSVGDALKWLLYHTDLTVDQIGGEGTRTAMPAVFTGWPQLNGRTIVDALAEIGAHLGISGYQAPTNQT</sequence>